<evidence type="ECO:0000256" key="1">
    <source>
        <dbReference type="SAM" id="MobiDB-lite"/>
    </source>
</evidence>
<dbReference type="AlphaFoldDB" id="A0A0N5CZX5"/>
<evidence type="ECO:0000313" key="4">
    <source>
        <dbReference type="Proteomes" id="UP000276776"/>
    </source>
</evidence>
<dbReference type="InterPro" id="IPR043151">
    <property type="entry name" value="BAH_sf"/>
</dbReference>
<dbReference type="GO" id="GO:0031507">
    <property type="term" value="P:heterochromatin formation"/>
    <property type="evidence" value="ECO:0007669"/>
    <property type="project" value="TreeGrafter"/>
</dbReference>
<sequence length="421" mass="47997">MYNEKNAHPVDGVRKKSNTLSVIKKSSRKSRHTKRNIVRKKPKGRKKVANSRKFAEGSLIRRSLTPSLDPKLLRQFEQEDRPKRVLRSATTVTSNSGTDCKNNHRADRSTSMNVTHTKYALKDSNLKSKKFTSEVFTEKNTDFVKLLDRNQIQRKRSYSKSGNKSGKAKKRSRKVLRENDSAVADVIGTLSDSSPQSNLNGFSIASNSSDVFKILSRVGRRCRIPAKTQTTSINSNWKLTGKACRKTVYINSFHSLHCSPKQLCYPEAVHSKTGDILRSRYCVRVNSTDGEPNFAYICHLFNDPDTGVPSATILWYYTAVQIKSETSSMPKADERELFASKHIDIIPLDAIDEIVYILTFNEYNRFMAETTNDAYPPSQQISEESLLWRKGEDNYPRRKLLPRDDTPLELVSFLSKRTMII</sequence>
<keyword evidence="4" id="KW-1185">Reference proteome</keyword>
<dbReference type="GO" id="GO:0045892">
    <property type="term" value="P:negative regulation of DNA-templated transcription"/>
    <property type="evidence" value="ECO:0007669"/>
    <property type="project" value="TreeGrafter"/>
</dbReference>
<dbReference type="Gene3D" id="2.30.30.490">
    <property type="match status" value="1"/>
</dbReference>
<dbReference type="OrthoDB" id="1922186at2759"/>
<dbReference type="InterPro" id="IPR001025">
    <property type="entry name" value="BAH_dom"/>
</dbReference>
<feature type="compositionally biased region" description="Basic residues" evidence="1">
    <location>
        <begin position="25"/>
        <end position="50"/>
    </location>
</feature>
<dbReference type="GO" id="GO:0000976">
    <property type="term" value="F:transcription cis-regulatory region binding"/>
    <property type="evidence" value="ECO:0007669"/>
    <property type="project" value="TreeGrafter"/>
</dbReference>
<protein>
    <submittedName>
        <fullName evidence="5">BAH domain-containing protein</fullName>
    </submittedName>
</protein>
<dbReference type="PANTHER" id="PTHR46576:SF1">
    <property type="entry name" value="BROMO ADJACENT HOMOLOGY DOMAIN-CONTAINING 1 PROTEIN"/>
    <property type="match status" value="1"/>
</dbReference>
<dbReference type="WBParaSite" id="TCLT_0000606801-mRNA-1">
    <property type="protein sequence ID" value="TCLT_0000606801-mRNA-1"/>
    <property type="gene ID" value="TCLT_0000606801"/>
</dbReference>
<feature type="region of interest" description="Disordered" evidence="1">
    <location>
        <begin position="1"/>
        <end position="50"/>
    </location>
</feature>
<feature type="compositionally biased region" description="Polar residues" evidence="1">
    <location>
        <begin position="88"/>
        <end position="100"/>
    </location>
</feature>
<dbReference type="PANTHER" id="PTHR46576">
    <property type="entry name" value="BROMO ADJACENT HOMOLOGY DOMAIN-CONTAINING 1 PROTEIN"/>
    <property type="match status" value="1"/>
</dbReference>
<dbReference type="EMBL" id="UYYF01004385">
    <property type="protein sequence ID" value="VDN03375.1"/>
    <property type="molecule type" value="Genomic_DNA"/>
</dbReference>
<feature type="domain" description="BAH" evidence="2">
    <location>
        <begin position="275"/>
        <end position="392"/>
    </location>
</feature>
<feature type="region of interest" description="Disordered" evidence="1">
    <location>
        <begin position="79"/>
        <end position="107"/>
    </location>
</feature>
<gene>
    <name evidence="3" type="ORF">TCLT_LOCUS6057</name>
</gene>
<feature type="compositionally biased region" description="Basic and acidic residues" evidence="1">
    <location>
        <begin position="1"/>
        <end position="14"/>
    </location>
</feature>
<reference evidence="3 4" key="2">
    <citation type="submission" date="2018-11" db="EMBL/GenBank/DDBJ databases">
        <authorList>
            <consortium name="Pathogen Informatics"/>
        </authorList>
    </citation>
    <scope>NUCLEOTIDE SEQUENCE [LARGE SCALE GENOMIC DNA]</scope>
</reference>
<evidence type="ECO:0000313" key="5">
    <source>
        <dbReference type="WBParaSite" id="TCLT_0000606801-mRNA-1"/>
    </source>
</evidence>
<dbReference type="InterPro" id="IPR053032">
    <property type="entry name" value="BAH_domain-containing"/>
</dbReference>
<dbReference type="PROSITE" id="PS51038">
    <property type="entry name" value="BAH"/>
    <property type="match status" value="1"/>
</dbReference>
<organism evidence="5">
    <name type="scientific">Thelazia callipaeda</name>
    <name type="common">Oriental eyeworm</name>
    <name type="synonym">Parasitic nematode</name>
    <dbReference type="NCBI Taxonomy" id="103827"/>
    <lineage>
        <taxon>Eukaryota</taxon>
        <taxon>Metazoa</taxon>
        <taxon>Ecdysozoa</taxon>
        <taxon>Nematoda</taxon>
        <taxon>Chromadorea</taxon>
        <taxon>Rhabditida</taxon>
        <taxon>Spirurina</taxon>
        <taxon>Spiruromorpha</taxon>
        <taxon>Thelazioidea</taxon>
        <taxon>Thelaziidae</taxon>
        <taxon>Thelazia</taxon>
    </lineage>
</organism>
<feature type="region of interest" description="Disordered" evidence="1">
    <location>
        <begin position="154"/>
        <end position="177"/>
    </location>
</feature>
<evidence type="ECO:0000313" key="3">
    <source>
        <dbReference type="EMBL" id="VDN03375.1"/>
    </source>
</evidence>
<evidence type="ECO:0000259" key="2">
    <source>
        <dbReference type="PROSITE" id="PS51038"/>
    </source>
</evidence>
<dbReference type="STRING" id="103827.A0A0N5CZX5"/>
<accession>A0A0N5CZX5</accession>
<dbReference type="Proteomes" id="UP000276776">
    <property type="component" value="Unassembled WGS sequence"/>
</dbReference>
<reference evidence="5" key="1">
    <citation type="submission" date="2017-02" db="UniProtKB">
        <authorList>
            <consortium name="WormBaseParasite"/>
        </authorList>
    </citation>
    <scope>IDENTIFICATION</scope>
</reference>
<name>A0A0N5CZX5_THECL</name>
<dbReference type="GO" id="GO:0003682">
    <property type="term" value="F:chromatin binding"/>
    <property type="evidence" value="ECO:0007669"/>
    <property type="project" value="InterPro"/>
</dbReference>
<dbReference type="GO" id="GO:0005677">
    <property type="term" value="C:chromatin silencing complex"/>
    <property type="evidence" value="ECO:0007669"/>
    <property type="project" value="TreeGrafter"/>
</dbReference>
<proteinExistence type="predicted"/>